<feature type="binding site" evidence="9 13">
    <location>
        <position position="449"/>
    </location>
    <ligand>
        <name>Mn(2+)</name>
        <dbReference type="ChEBI" id="CHEBI:29035"/>
        <label>2</label>
    </ligand>
</feature>
<dbReference type="OrthoDB" id="9800863at2"/>
<dbReference type="AlphaFoldDB" id="A0A1N7JI90"/>
<feature type="binding site" evidence="9 12">
    <location>
        <begin position="159"/>
        <end position="160"/>
    </location>
    <ligand>
        <name>substrate</name>
    </ligand>
</feature>
<dbReference type="GO" id="GO:0004619">
    <property type="term" value="F:phosphoglycerate mutase activity"/>
    <property type="evidence" value="ECO:0007669"/>
    <property type="project" value="UniProtKB-UniRule"/>
</dbReference>
<dbReference type="InterPro" id="IPR005995">
    <property type="entry name" value="Pgm_bpd_ind"/>
</dbReference>
<evidence type="ECO:0000256" key="6">
    <source>
        <dbReference type="ARBA" id="ARBA00023152"/>
    </source>
</evidence>
<dbReference type="SUPFAM" id="SSF64158">
    <property type="entry name" value="2,3-Bisphosphoglycerate-independent phosphoglycerate mutase, substrate-binding domain"/>
    <property type="match status" value="1"/>
</dbReference>
<accession>A0A1N7JI90</accession>
<dbReference type="InterPro" id="IPR006124">
    <property type="entry name" value="Metalloenzyme"/>
</dbReference>
<dbReference type="GO" id="GO:0030145">
    <property type="term" value="F:manganese ion binding"/>
    <property type="evidence" value="ECO:0007669"/>
    <property type="project" value="UniProtKB-UniRule"/>
</dbReference>
<feature type="active site" description="Phosphoserine intermediate" evidence="9 11">
    <location>
        <position position="69"/>
    </location>
</feature>
<keyword evidence="7 9" id="KW-0464">Manganese</keyword>
<feature type="binding site" evidence="9 12">
    <location>
        <position position="341"/>
    </location>
    <ligand>
        <name>substrate</name>
    </ligand>
</feature>
<evidence type="ECO:0000259" key="15">
    <source>
        <dbReference type="Pfam" id="PF06415"/>
    </source>
</evidence>
<protein>
    <recommendedName>
        <fullName evidence="9 10">2,3-bisphosphoglycerate-independent phosphoglycerate mutase</fullName>
        <shortName evidence="9">BPG-independent PGAM</shortName>
        <shortName evidence="9">Phosphoglyceromutase</shortName>
        <shortName evidence="9">iPGM</shortName>
        <ecNumber evidence="9 10">5.4.2.12</ecNumber>
    </recommendedName>
</protein>
<dbReference type="Proteomes" id="UP000185678">
    <property type="component" value="Unassembled WGS sequence"/>
</dbReference>
<dbReference type="Pfam" id="PF06415">
    <property type="entry name" value="iPGM_N"/>
    <property type="match status" value="1"/>
</dbReference>
<keyword evidence="6 9" id="KW-0324">Glycolysis</keyword>
<feature type="binding site" evidence="9 12">
    <location>
        <position position="197"/>
    </location>
    <ligand>
        <name>substrate</name>
    </ligand>
</feature>
<sequence length="522" mass="55496">MTTAPVSRAAKPVVLCILDGWGYRPDPQDNAIAQANTPVWDRLLNDCPWSLIETSGLDVGLPDGQMGNSEVGHMNIGAGRVVMQDLPRIDAACADGSVAREPALRRFIDALKASGGAAHLLGLLSPGGVHSHQKHMAALAAVLAAEGIPVKVHAFLDGRDTPPKSAKGFVEEFLKDTRDIPKLSIATVSGRYYAMDRDKRWERVVLAHDAMVKGLDANGPTAANPIAAIDASYAADKSDEFVLPTVIGDYAGMVDGDGILFANFRADRAREISQALLDDSFDGFERSRRFKAAAALSLTEYSRDHNRFLDVLFGPEQLSGILGEVVSKAGLRQLRIAETEKYAHVTFFFNGGEETVFPGEDRILIPSPKVATYDLQPEMSAPEVTDKLVAAIEAGTYDVIIVNFANGDMVGHTGIMSAAMKAAETIDASLGRLEQALKAAGGVMIVTADHGNAELMKDPETGEPYTQHTVGKVYAVLVNGPQTVTALHPGRLADLAPTVLELVGLPQPAEMTGASLLARAGG</sequence>
<dbReference type="GO" id="GO:0006007">
    <property type="term" value="P:glucose catabolic process"/>
    <property type="evidence" value="ECO:0007669"/>
    <property type="project" value="InterPro"/>
</dbReference>
<evidence type="ECO:0000256" key="8">
    <source>
        <dbReference type="ARBA" id="ARBA00023235"/>
    </source>
</evidence>
<comment type="similarity">
    <text evidence="4 9">Belongs to the BPG-independent phosphoglycerate mutase family.</text>
</comment>
<dbReference type="HAMAP" id="MF_01038">
    <property type="entry name" value="GpmI"/>
    <property type="match status" value="1"/>
</dbReference>
<comment type="pathway">
    <text evidence="3 9">Carbohydrate degradation; glycolysis; pyruvate from D-glyceraldehyde 3-phosphate: step 3/5.</text>
</comment>
<dbReference type="PANTHER" id="PTHR31637:SF0">
    <property type="entry name" value="2,3-BISPHOSPHOGLYCERATE-INDEPENDENT PHOSPHOGLYCERATE MUTASE"/>
    <property type="match status" value="1"/>
</dbReference>
<dbReference type="SUPFAM" id="SSF53649">
    <property type="entry name" value="Alkaline phosphatase-like"/>
    <property type="match status" value="1"/>
</dbReference>
<gene>
    <name evidence="9" type="primary">gpmI</name>
    <name evidence="16" type="ORF">SAMN05421779_102301</name>
</gene>
<evidence type="ECO:0000256" key="7">
    <source>
        <dbReference type="ARBA" id="ARBA00023211"/>
    </source>
</evidence>
<dbReference type="GO" id="GO:0006096">
    <property type="term" value="P:glycolytic process"/>
    <property type="evidence" value="ECO:0007669"/>
    <property type="project" value="UniProtKB-UniRule"/>
</dbReference>
<name>A0A1N7JI90_9PROT</name>
<comment type="cofactor">
    <cofactor evidence="9">
        <name>Mn(2+)</name>
        <dbReference type="ChEBI" id="CHEBI:29035"/>
    </cofactor>
    <text evidence="9">Binds 2 manganese ions per subunit.</text>
</comment>
<dbReference type="CDD" id="cd16010">
    <property type="entry name" value="iPGM"/>
    <property type="match status" value="1"/>
</dbReference>
<reference evidence="16 17" key="1">
    <citation type="submission" date="2017-01" db="EMBL/GenBank/DDBJ databases">
        <authorList>
            <person name="Mah S.A."/>
            <person name="Swanson W.J."/>
            <person name="Moy G.W."/>
            <person name="Vacquier V.D."/>
        </authorList>
    </citation>
    <scope>NUCLEOTIDE SEQUENCE [LARGE SCALE GENOMIC DNA]</scope>
    <source>
        <strain evidence="16 17">DSM 11589</strain>
    </source>
</reference>
<dbReference type="UniPathway" id="UPA00109">
    <property type="reaction ID" value="UER00186"/>
</dbReference>
<evidence type="ECO:0000256" key="4">
    <source>
        <dbReference type="ARBA" id="ARBA00008819"/>
    </source>
</evidence>
<dbReference type="PIRSF" id="PIRSF001492">
    <property type="entry name" value="IPGAM"/>
    <property type="match status" value="1"/>
</dbReference>
<keyword evidence="5 9" id="KW-0479">Metal-binding</keyword>
<evidence type="ECO:0000256" key="3">
    <source>
        <dbReference type="ARBA" id="ARBA00004798"/>
    </source>
</evidence>
<dbReference type="InterPro" id="IPR036646">
    <property type="entry name" value="PGAM_B_sf"/>
</dbReference>
<keyword evidence="8 9" id="KW-0413">Isomerase</keyword>
<dbReference type="Pfam" id="PF01676">
    <property type="entry name" value="Metalloenzyme"/>
    <property type="match status" value="1"/>
</dbReference>
<organism evidence="16 17">
    <name type="scientific">Insolitispirillum peregrinum</name>
    <dbReference type="NCBI Taxonomy" id="80876"/>
    <lineage>
        <taxon>Bacteria</taxon>
        <taxon>Pseudomonadati</taxon>
        <taxon>Pseudomonadota</taxon>
        <taxon>Alphaproteobacteria</taxon>
        <taxon>Rhodospirillales</taxon>
        <taxon>Novispirillaceae</taxon>
        <taxon>Insolitispirillum</taxon>
    </lineage>
</organism>
<evidence type="ECO:0000256" key="9">
    <source>
        <dbReference type="HAMAP-Rule" id="MF_01038"/>
    </source>
</evidence>
<evidence type="ECO:0000256" key="13">
    <source>
        <dbReference type="PIRSR" id="PIRSR001492-3"/>
    </source>
</evidence>
<evidence type="ECO:0000256" key="11">
    <source>
        <dbReference type="PIRSR" id="PIRSR001492-1"/>
    </source>
</evidence>
<evidence type="ECO:0000256" key="2">
    <source>
        <dbReference type="ARBA" id="ARBA00002315"/>
    </source>
</evidence>
<dbReference type="EC" id="5.4.2.12" evidence="9 10"/>
<dbReference type="EMBL" id="FTOA01000002">
    <property type="protein sequence ID" value="SIS49030.1"/>
    <property type="molecule type" value="Genomic_DNA"/>
</dbReference>
<feature type="binding site" evidence="9 12">
    <location>
        <position position="130"/>
    </location>
    <ligand>
        <name>substrate</name>
    </ligand>
</feature>
<feature type="binding site" evidence="9 13">
    <location>
        <position position="468"/>
    </location>
    <ligand>
        <name>Mn(2+)</name>
        <dbReference type="ChEBI" id="CHEBI:29035"/>
        <label>1</label>
    </ligand>
</feature>
<feature type="binding site" evidence="9 12">
    <location>
        <position position="191"/>
    </location>
    <ligand>
        <name>substrate</name>
    </ligand>
</feature>
<evidence type="ECO:0000256" key="12">
    <source>
        <dbReference type="PIRSR" id="PIRSR001492-2"/>
    </source>
</evidence>
<comment type="function">
    <text evidence="2 9">Catalyzes the interconversion of 2-phosphoglycerate and 3-phosphoglycerate.</text>
</comment>
<dbReference type="NCBIfam" id="TIGR01307">
    <property type="entry name" value="pgm_bpd_ind"/>
    <property type="match status" value="1"/>
</dbReference>
<feature type="binding site" evidence="9 13">
    <location>
        <position position="450"/>
    </location>
    <ligand>
        <name>Mn(2+)</name>
        <dbReference type="ChEBI" id="CHEBI:29035"/>
        <label>2</label>
    </ligand>
</feature>
<dbReference type="PANTHER" id="PTHR31637">
    <property type="entry name" value="2,3-BISPHOSPHOGLYCERATE-INDEPENDENT PHOSPHOGLYCERATE MUTASE"/>
    <property type="match status" value="1"/>
</dbReference>
<feature type="binding site" evidence="9 13">
    <location>
        <position position="69"/>
    </location>
    <ligand>
        <name>Mn(2+)</name>
        <dbReference type="ChEBI" id="CHEBI:29035"/>
        <label>2</label>
    </ligand>
</feature>
<feature type="binding site" evidence="9 13">
    <location>
        <position position="412"/>
    </location>
    <ligand>
        <name>Mn(2+)</name>
        <dbReference type="ChEBI" id="CHEBI:29035"/>
        <label>1</label>
    </ligand>
</feature>
<feature type="binding site" evidence="9 13">
    <location>
        <position position="19"/>
    </location>
    <ligand>
        <name>Mn(2+)</name>
        <dbReference type="ChEBI" id="CHEBI:29035"/>
        <label>2</label>
    </ligand>
</feature>
<dbReference type="FunFam" id="3.40.1450.10:FF:000002">
    <property type="entry name" value="2,3-bisphosphoglycerate-independent phosphoglycerate mutase"/>
    <property type="match status" value="1"/>
</dbReference>
<evidence type="ECO:0000256" key="5">
    <source>
        <dbReference type="ARBA" id="ARBA00022723"/>
    </source>
</evidence>
<evidence type="ECO:0000313" key="16">
    <source>
        <dbReference type="EMBL" id="SIS49030.1"/>
    </source>
</evidence>
<feature type="domain" description="BPG-independent PGAM N-terminal" evidence="15">
    <location>
        <begin position="89"/>
        <end position="302"/>
    </location>
</feature>
<feature type="binding site" evidence="9 12">
    <location>
        <begin position="265"/>
        <end position="268"/>
    </location>
    <ligand>
        <name>substrate</name>
    </ligand>
</feature>
<keyword evidence="17" id="KW-1185">Reference proteome</keyword>
<dbReference type="STRING" id="80876.SAMN05421779_102301"/>
<dbReference type="Gene3D" id="3.40.1450.10">
    <property type="entry name" value="BPG-independent phosphoglycerate mutase, domain B"/>
    <property type="match status" value="1"/>
</dbReference>
<evidence type="ECO:0000256" key="1">
    <source>
        <dbReference type="ARBA" id="ARBA00000370"/>
    </source>
</evidence>
<comment type="subunit">
    <text evidence="9">Monomer.</text>
</comment>
<dbReference type="Gene3D" id="3.40.720.10">
    <property type="entry name" value="Alkaline Phosphatase, subunit A"/>
    <property type="match status" value="1"/>
</dbReference>
<evidence type="ECO:0000313" key="17">
    <source>
        <dbReference type="Proteomes" id="UP000185678"/>
    </source>
</evidence>
<comment type="catalytic activity">
    <reaction evidence="1 9">
        <text>(2R)-2-phosphoglycerate = (2R)-3-phosphoglycerate</text>
        <dbReference type="Rhea" id="RHEA:15901"/>
        <dbReference type="ChEBI" id="CHEBI:58272"/>
        <dbReference type="ChEBI" id="CHEBI:58289"/>
        <dbReference type="EC" id="5.4.2.12"/>
    </reaction>
</comment>
<dbReference type="InterPro" id="IPR011258">
    <property type="entry name" value="BPG-indep_PGM_N"/>
</dbReference>
<dbReference type="RefSeq" id="WP_076399185.1">
    <property type="nucleotide sequence ID" value="NZ_FTOA01000002.1"/>
</dbReference>
<dbReference type="InterPro" id="IPR017850">
    <property type="entry name" value="Alkaline_phosphatase_core_sf"/>
</dbReference>
<feature type="binding site" evidence="9 13">
    <location>
        <position position="408"/>
    </location>
    <ligand>
        <name>Mn(2+)</name>
        <dbReference type="ChEBI" id="CHEBI:29035"/>
        <label>1</label>
    </ligand>
</feature>
<feature type="domain" description="Metalloenzyme" evidence="14">
    <location>
        <begin position="11"/>
        <end position="506"/>
    </location>
</feature>
<evidence type="ECO:0000259" key="14">
    <source>
        <dbReference type="Pfam" id="PF01676"/>
    </source>
</evidence>
<proteinExistence type="inferred from homology"/>
<dbReference type="GO" id="GO:0005829">
    <property type="term" value="C:cytosol"/>
    <property type="evidence" value="ECO:0007669"/>
    <property type="project" value="TreeGrafter"/>
</dbReference>
<evidence type="ECO:0000256" key="10">
    <source>
        <dbReference type="NCBIfam" id="TIGR01307"/>
    </source>
</evidence>